<dbReference type="CDD" id="cd00338">
    <property type="entry name" value="Ser_Recombinase"/>
    <property type="match status" value="1"/>
</dbReference>
<organism evidence="3 4">
    <name type="scientific">Alkalicella caledoniensis</name>
    <dbReference type="NCBI Taxonomy" id="2731377"/>
    <lineage>
        <taxon>Bacteria</taxon>
        <taxon>Bacillati</taxon>
        <taxon>Bacillota</taxon>
        <taxon>Clostridia</taxon>
        <taxon>Eubacteriales</taxon>
        <taxon>Proteinivoracaceae</taxon>
        <taxon>Alkalicella</taxon>
    </lineage>
</organism>
<dbReference type="Pfam" id="PF00239">
    <property type="entry name" value="Resolvase"/>
    <property type="match status" value="1"/>
</dbReference>
<dbReference type="RefSeq" id="WP_213166995.1">
    <property type="nucleotide sequence ID" value="NZ_CP058559.1"/>
</dbReference>
<dbReference type="PROSITE" id="PS51737">
    <property type="entry name" value="RECOMBINASE_DNA_BIND"/>
    <property type="match status" value="1"/>
</dbReference>
<evidence type="ECO:0000259" key="2">
    <source>
        <dbReference type="PROSITE" id="PS51737"/>
    </source>
</evidence>
<dbReference type="SUPFAM" id="SSF53041">
    <property type="entry name" value="Resolvase-like"/>
    <property type="match status" value="1"/>
</dbReference>
<name>A0A7G9W3Q9_ALKCA</name>
<keyword evidence="4" id="KW-1185">Reference proteome</keyword>
<gene>
    <name evidence="3" type="ORF">HYG86_00265</name>
</gene>
<protein>
    <submittedName>
        <fullName evidence="3">Recombinase family protein</fullName>
    </submittedName>
</protein>
<reference evidence="3 4" key="1">
    <citation type="submission" date="2020-07" db="EMBL/GenBank/DDBJ databases">
        <title>Alkalicella. sp. LB2 genome.</title>
        <authorList>
            <person name="Postec A."/>
            <person name="Quemeneur M."/>
        </authorList>
    </citation>
    <scope>NUCLEOTIDE SEQUENCE [LARGE SCALE GENOMIC DNA]</scope>
    <source>
        <strain evidence="3 4">LB2</strain>
    </source>
</reference>
<dbReference type="SMART" id="SM00857">
    <property type="entry name" value="Resolvase"/>
    <property type="match status" value="1"/>
</dbReference>
<sequence length="544" mass="62583">MQNSLTQNNFNFKDYSDGHTVTVISKLQYGEAGTSALKVQPERPKVASYCRVSSLSDPQEESLENQMIHYTNYIRSNPHWQFAGIYSDRGKTGTQIEKRTGFNKMVRDAIEGKIDTILCKSISRFARNVTDTLNTIRTLSNVGVNVVFEKEQLDTSSMQSEFILTMLSAVAQEESRSTSSNITWANSKRFEQGEGIFCRILGYKKEKNRAWIVVEEEAKIVREAFQLYLEGLGFRQIAQSFIGKGYKKANGKKEWTAIAIRDMLSNERYTGDVLCQKTYTKDHLSHESVKNNGERSQFLIKNNHEPIIDRKTFEAVQKRMANNKQNLKRGKKKSYPLSGRLVCGECGYNLHRYVCREVVTWRCGHQTISNQLCKMKGIKEERILKAMVKAFDQRYESAIGQGRRQIINLIKELQSAVSIRAAQQNQLRLTLERALLAENNAIFKSEDPKEFTEKRKEVENQIVIKESWWQLVDADDIYRKKALSRLAEIKEKTSPAKELQVTKNNIEFLRGWVVRIKAVSPFLFTISWINGDETTVEIEEGEET</sequence>
<proteinExistence type="predicted"/>
<dbReference type="Proteomes" id="UP000516160">
    <property type="component" value="Chromosome"/>
</dbReference>
<dbReference type="InterPro" id="IPR038109">
    <property type="entry name" value="DNA_bind_recomb_sf"/>
</dbReference>
<dbReference type="AlphaFoldDB" id="A0A7G9W3Q9"/>
<dbReference type="PANTHER" id="PTHR30461:SF23">
    <property type="entry name" value="DNA RECOMBINASE-RELATED"/>
    <property type="match status" value="1"/>
</dbReference>
<evidence type="ECO:0000313" key="4">
    <source>
        <dbReference type="Proteomes" id="UP000516160"/>
    </source>
</evidence>
<dbReference type="InterPro" id="IPR006119">
    <property type="entry name" value="Resolv_N"/>
</dbReference>
<dbReference type="EMBL" id="CP058559">
    <property type="protein sequence ID" value="QNO13321.1"/>
    <property type="molecule type" value="Genomic_DNA"/>
</dbReference>
<dbReference type="Pfam" id="PF13408">
    <property type="entry name" value="Zn_ribbon_recom"/>
    <property type="match status" value="1"/>
</dbReference>
<dbReference type="PROSITE" id="PS51736">
    <property type="entry name" value="RECOMBINASES_3"/>
    <property type="match status" value="1"/>
</dbReference>
<dbReference type="PANTHER" id="PTHR30461">
    <property type="entry name" value="DNA-INVERTASE FROM LAMBDOID PROPHAGE"/>
    <property type="match status" value="1"/>
</dbReference>
<dbReference type="Pfam" id="PF07508">
    <property type="entry name" value="Recombinase"/>
    <property type="match status" value="1"/>
</dbReference>
<dbReference type="KEGG" id="acae:HYG86_00265"/>
<dbReference type="Gene3D" id="3.40.50.1390">
    <property type="entry name" value="Resolvase, N-terminal catalytic domain"/>
    <property type="match status" value="1"/>
</dbReference>
<evidence type="ECO:0000313" key="3">
    <source>
        <dbReference type="EMBL" id="QNO13321.1"/>
    </source>
</evidence>
<feature type="domain" description="Resolvase/invertase-type recombinase catalytic" evidence="1">
    <location>
        <begin position="45"/>
        <end position="193"/>
    </location>
</feature>
<dbReference type="GO" id="GO:0000150">
    <property type="term" value="F:DNA strand exchange activity"/>
    <property type="evidence" value="ECO:0007669"/>
    <property type="project" value="InterPro"/>
</dbReference>
<dbReference type="InterPro" id="IPR036162">
    <property type="entry name" value="Resolvase-like_N_sf"/>
</dbReference>
<dbReference type="InterPro" id="IPR025827">
    <property type="entry name" value="Zn_ribbon_recom_dom"/>
</dbReference>
<feature type="domain" description="Recombinase" evidence="2">
    <location>
        <begin position="200"/>
        <end position="326"/>
    </location>
</feature>
<dbReference type="Gene3D" id="3.90.1750.20">
    <property type="entry name" value="Putative Large Serine Recombinase, Chain B, Domain 2"/>
    <property type="match status" value="1"/>
</dbReference>
<dbReference type="InterPro" id="IPR050639">
    <property type="entry name" value="SSR_resolvase"/>
</dbReference>
<dbReference type="InterPro" id="IPR011109">
    <property type="entry name" value="DNA_bind_recombinase_dom"/>
</dbReference>
<dbReference type="GO" id="GO:0003677">
    <property type="term" value="F:DNA binding"/>
    <property type="evidence" value="ECO:0007669"/>
    <property type="project" value="InterPro"/>
</dbReference>
<accession>A0A7G9W3Q9</accession>
<evidence type="ECO:0000259" key="1">
    <source>
        <dbReference type="PROSITE" id="PS51736"/>
    </source>
</evidence>